<accession>A0A2T0UBK9</accession>
<dbReference type="RefSeq" id="WP_106290573.1">
    <property type="nucleotide sequence ID" value="NZ_PVTH01000001.1"/>
</dbReference>
<sequence>MGILKHGLFGPLSGKVGNTVGSSWRGIHYVRSLSKKTQKEPSAKQLAARARFAAVNKFLLPLKDVIERGYSNQDLRRATALNLAVKENYATLTGTDEHPGPDYSKLVLSKDKMVCRPLGCKIAAGTPGRVKISWQGGDFLGDRVYDRATVVISCPEKEEVIVSMDQFFRGDQLADLEIPSGWLNVTIYGYAFMTDYLGRNSRTAFAGSLEV</sequence>
<comment type="caution">
    <text evidence="1">The sequence shown here is derived from an EMBL/GenBank/DDBJ whole genome shotgun (WGS) entry which is preliminary data.</text>
</comment>
<dbReference type="InterPro" id="IPR046233">
    <property type="entry name" value="DUF6266"/>
</dbReference>
<evidence type="ECO:0000313" key="2">
    <source>
        <dbReference type="Proteomes" id="UP000238034"/>
    </source>
</evidence>
<name>A0A2T0UBK9_9SPHI</name>
<dbReference type="Proteomes" id="UP000238034">
    <property type="component" value="Unassembled WGS sequence"/>
</dbReference>
<keyword evidence="2" id="KW-1185">Reference proteome</keyword>
<reference evidence="1 2" key="1">
    <citation type="submission" date="2018-03" db="EMBL/GenBank/DDBJ databases">
        <title>Genomic Encyclopedia of Type Strains, Phase III (KMG-III): the genomes of soil and plant-associated and newly described type strains.</title>
        <authorList>
            <person name="Whitman W."/>
        </authorList>
    </citation>
    <scope>NUCLEOTIDE SEQUENCE [LARGE SCALE GENOMIC DNA]</scope>
    <source>
        <strain evidence="1 2">CGMCC 1.9313</strain>
    </source>
</reference>
<organism evidence="1 2">
    <name type="scientific">Arcticibacter pallidicorallinus</name>
    <dbReference type="NCBI Taxonomy" id="1259464"/>
    <lineage>
        <taxon>Bacteria</taxon>
        <taxon>Pseudomonadati</taxon>
        <taxon>Bacteroidota</taxon>
        <taxon>Sphingobacteriia</taxon>
        <taxon>Sphingobacteriales</taxon>
        <taxon>Sphingobacteriaceae</taxon>
        <taxon>Arcticibacter</taxon>
    </lineage>
</organism>
<protein>
    <submittedName>
        <fullName evidence="1">Uncharacterized protein</fullName>
    </submittedName>
</protein>
<dbReference type="EMBL" id="PVTH01000001">
    <property type="protein sequence ID" value="PRY55282.1"/>
    <property type="molecule type" value="Genomic_DNA"/>
</dbReference>
<dbReference type="Pfam" id="PF19781">
    <property type="entry name" value="DUF6266"/>
    <property type="match status" value="1"/>
</dbReference>
<proteinExistence type="predicted"/>
<dbReference type="AlphaFoldDB" id="A0A2T0UBK9"/>
<evidence type="ECO:0000313" key="1">
    <source>
        <dbReference type="EMBL" id="PRY55282.1"/>
    </source>
</evidence>
<gene>
    <name evidence="1" type="ORF">B0I27_101251</name>
</gene>
<dbReference type="OrthoDB" id="665435at2"/>